<feature type="compositionally biased region" description="Polar residues" evidence="5">
    <location>
        <begin position="547"/>
        <end position="561"/>
    </location>
</feature>
<feature type="compositionally biased region" description="Low complexity" evidence="5">
    <location>
        <begin position="591"/>
        <end position="616"/>
    </location>
</feature>
<feature type="region of interest" description="Disordered" evidence="5">
    <location>
        <begin position="356"/>
        <end position="395"/>
    </location>
</feature>
<sequence length="616" mass="65487">MASSLWNACSEGDLEKVQDMLKESSNVDIEGRDHSGITPLNEAVKNGHVEVVRALLAHGANSSGVSGQEPPETYTSDPAILDLLRQAQDKMMYTSPENTYHQESSEDVDKRYYGQPPAYPYYPPMNGAPPQMPDGTTGIFYPPPPPPPQAPRENAIPGGLGNLPPPDIARSIPCRYYPACRYGASCMFAHPQNPSYFPGPVPPQAHYMPYDPSLGPQPYVPNYYPVPVPAFQQQNGVPHMSPMSPPPGPPPLLHGHSPSELVPPASNPYAPNGHLPYGSMLPPGYPPHGQASVPMSVSPMSSVHPQLPMQPPVPQSPSAMYNQPPHPAHMYNGQVDVNGSYSQPSTTAPAVYAEVNGDSIDPSLPHQNGGFSQDYRDGGSHGRRGSGRKGSFSSRKPPCMFYPMGRCKNGSDCRFPHVPFDGTGNPNAPHSNRGGTRSRGNHGNTFTVLDEKLAHLNIRDVCSCNNGQGGRSTFDRGPRNHHGSNVNGSHANKKTGLSKQRVPNADDFPVLGGSVTPPARQANSLPNGAPTAAQVLQAPPPIKKESSQASTRGPSPDSTKVNGIKCLQAQPNGVHEDSGASTPTDQPQHTASKLPLSFAAAASSSSDVSKELAVPA</sequence>
<dbReference type="GO" id="GO:0008270">
    <property type="term" value="F:zinc ion binding"/>
    <property type="evidence" value="ECO:0007669"/>
    <property type="project" value="UniProtKB-KW"/>
</dbReference>
<protein>
    <recommendedName>
        <fullName evidence="6">C3H1-type domain-containing protein</fullName>
    </recommendedName>
</protein>
<dbReference type="InterPro" id="IPR002110">
    <property type="entry name" value="Ankyrin_rpt"/>
</dbReference>
<keyword evidence="4" id="KW-0862">Zinc</keyword>
<evidence type="ECO:0000256" key="3">
    <source>
        <dbReference type="PROSITE-ProRule" id="PRU00023"/>
    </source>
</evidence>
<evidence type="ECO:0000256" key="1">
    <source>
        <dbReference type="ARBA" id="ARBA00022737"/>
    </source>
</evidence>
<keyword evidence="8" id="KW-1185">Reference proteome</keyword>
<feature type="region of interest" description="Disordered" evidence="5">
    <location>
        <begin position="234"/>
        <end position="270"/>
    </location>
</feature>
<feature type="repeat" description="ANK" evidence="3">
    <location>
        <begin position="35"/>
        <end position="67"/>
    </location>
</feature>
<feature type="zinc finger region" description="C3H1-type" evidence="4">
    <location>
        <begin position="393"/>
        <end position="420"/>
    </location>
</feature>
<dbReference type="PRINTS" id="PR01217">
    <property type="entry name" value="PRICHEXTENSN"/>
</dbReference>
<dbReference type="SUPFAM" id="SSF48403">
    <property type="entry name" value="Ankyrin repeat"/>
    <property type="match status" value="1"/>
</dbReference>
<proteinExistence type="predicted"/>
<dbReference type="Gene3D" id="1.25.40.20">
    <property type="entry name" value="Ankyrin repeat-containing domain"/>
    <property type="match status" value="1"/>
</dbReference>
<dbReference type="InParanoid" id="A0A0C2TWB6"/>
<feature type="region of interest" description="Disordered" evidence="5">
    <location>
        <begin position="471"/>
        <end position="616"/>
    </location>
</feature>
<name>A0A0C2TWB6_AMAMK</name>
<dbReference type="OrthoDB" id="20872at2759"/>
<dbReference type="Pfam" id="PF14608">
    <property type="entry name" value="zf-CCCH_2"/>
    <property type="match status" value="2"/>
</dbReference>
<evidence type="ECO:0000313" key="8">
    <source>
        <dbReference type="Proteomes" id="UP000054549"/>
    </source>
</evidence>
<dbReference type="Proteomes" id="UP000054549">
    <property type="component" value="Unassembled WGS sequence"/>
</dbReference>
<keyword evidence="1" id="KW-0677">Repeat</keyword>
<dbReference type="PROSITE" id="PS50088">
    <property type="entry name" value="ANK_REPEAT"/>
    <property type="match status" value="1"/>
</dbReference>
<feature type="zinc finger region" description="C3H1-type" evidence="4">
    <location>
        <begin position="168"/>
        <end position="193"/>
    </location>
</feature>
<dbReference type="InterPro" id="IPR036770">
    <property type="entry name" value="Ankyrin_rpt-contain_sf"/>
</dbReference>
<dbReference type="EMBL" id="KN818222">
    <property type="protein sequence ID" value="KIL71734.1"/>
    <property type="molecule type" value="Genomic_DNA"/>
</dbReference>
<dbReference type="PANTHER" id="PTHR24171">
    <property type="entry name" value="ANKYRIN REPEAT DOMAIN-CONTAINING PROTEIN 39-RELATED"/>
    <property type="match status" value="1"/>
</dbReference>
<feature type="compositionally biased region" description="Polar residues" evidence="5">
    <location>
        <begin position="579"/>
        <end position="590"/>
    </location>
</feature>
<dbReference type="PROSITE" id="PS50103">
    <property type="entry name" value="ZF_C3H1"/>
    <property type="match status" value="2"/>
</dbReference>
<evidence type="ECO:0000256" key="4">
    <source>
        <dbReference type="PROSITE-ProRule" id="PRU00723"/>
    </source>
</evidence>
<keyword evidence="2 3" id="KW-0040">ANK repeat</keyword>
<dbReference type="GO" id="GO:0010468">
    <property type="term" value="P:regulation of gene expression"/>
    <property type="evidence" value="ECO:0007669"/>
    <property type="project" value="UniProtKB-ARBA"/>
</dbReference>
<dbReference type="HOGENOM" id="CLU_426496_0_0_1"/>
<dbReference type="SMART" id="SM00248">
    <property type="entry name" value="ANK"/>
    <property type="match status" value="1"/>
</dbReference>
<feature type="domain" description="C3H1-type" evidence="6">
    <location>
        <begin position="168"/>
        <end position="193"/>
    </location>
</feature>
<feature type="region of interest" description="Disordered" evidence="5">
    <location>
        <begin position="288"/>
        <end position="318"/>
    </location>
</feature>
<dbReference type="InterPro" id="IPR000571">
    <property type="entry name" value="Znf_CCCH"/>
</dbReference>
<dbReference type="Pfam" id="PF12796">
    <property type="entry name" value="Ank_2"/>
    <property type="match status" value="1"/>
</dbReference>
<feature type="compositionally biased region" description="Low complexity" evidence="5">
    <location>
        <begin position="292"/>
        <end position="303"/>
    </location>
</feature>
<keyword evidence="4" id="KW-0479">Metal-binding</keyword>
<dbReference type="SMART" id="SM00356">
    <property type="entry name" value="ZnF_C3H1"/>
    <property type="match status" value="2"/>
</dbReference>
<dbReference type="PANTHER" id="PTHR24171:SF9">
    <property type="entry name" value="ANKYRIN REPEAT DOMAIN-CONTAINING PROTEIN 39"/>
    <property type="match status" value="1"/>
</dbReference>
<feature type="compositionally biased region" description="Polar residues" evidence="5">
    <location>
        <begin position="483"/>
        <end position="498"/>
    </location>
</feature>
<evidence type="ECO:0000256" key="5">
    <source>
        <dbReference type="SAM" id="MobiDB-lite"/>
    </source>
</evidence>
<feature type="domain" description="C3H1-type" evidence="6">
    <location>
        <begin position="393"/>
        <end position="420"/>
    </location>
</feature>
<reference evidence="7 8" key="1">
    <citation type="submission" date="2014-04" db="EMBL/GenBank/DDBJ databases">
        <title>Evolutionary Origins and Diversification of the Mycorrhizal Mutualists.</title>
        <authorList>
            <consortium name="DOE Joint Genome Institute"/>
            <consortium name="Mycorrhizal Genomics Consortium"/>
            <person name="Kohler A."/>
            <person name="Kuo A."/>
            <person name="Nagy L.G."/>
            <person name="Floudas D."/>
            <person name="Copeland A."/>
            <person name="Barry K.W."/>
            <person name="Cichocki N."/>
            <person name="Veneault-Fourrey C."/>
            <person name="LaButti K."/>
            <person name="Lindquist E.A."/>
            <person name="Lipzen A."/>
            <person name="Lundell T."/>
            <person name="Morin E."/>
            <person name="Murat C."/>
            <person name="Riley R."/>
            <person name="Ohm R."/>
            <person name="Sun H."/>
            <person name="Tunlid A."/>
            <person name="Henrissat B."/>
            <person name="Grigoriev I.V."/>
            <person name="Hibbett D.S."/>
            <person name="Martin F."/>
        </authorList>
    </citation>
    <scope>NUCLEOTIDE SEQUENCE [LARGE SCALE GENOMIC DNA]</scope>
    <source>
        <strain evidence="7 8">Koide BX008</strain>
    </source>
</reference>
<dbReference type="PROSITE" id="PS50297">
    <property type="entry name" value="ANK_REP_REGION"/>
    <property type="match status" value="1"/>
</dbReference>
<keyword evidence="4" id="KW-0863">Zinc-finger</keyword>
<organism evidence="7 8">
    <name type="scientific">Amanita muscaria (strain Koide BX008)</name>
    <dbReference type="NCBI Taxonomy" id="946122"/>
    <lineage>
        <taxon>Eukaryota</taxon>
        <taxon>Fungi</taxon>
        <taxon>Dikarya</taxon>
        <taxon>Basidiomycota</taxon>
        <taxon>Agaricomycotina</taxon>
        <taxon>Agaricomycetes</taxon>
        <taxon>Agaricomycetidae</taxon>
        <taxon>Agaricales</taxon>
        <taxon>Pluteineae</taxon>
        <taxon>Amanitaceae</taxon>
        <taxon>Amanita</taxon>
    </lineage>
</organism>
<feature type="compositionally biased region" description="Polar residues" evidence="5">
    <location>
        <begin position="424"/>
        <end position="435"/>
    </location>
</feature>
<evidence type="ECO:0000313" key="7">
    <source>
        <dbReference type="EMBL" id="KIL71734.1"/>
    </source>
</evidence>
<feature type="region of interest" description="Disordered" evidence="5">
    <location>
        <begin position="424"/>
        <end position="444"/>
    </location>
</feature>
<evidence type="ECO:0000256" key="2">
    <source>
        <dbReference type="ARBA" id="ARBA00023043"/>
    </source>
</evidence>
<feature type="compositionally biased region" description="Pro residues" evidence="5">
    <location>
        <begin position="243"/>
        <end position="252"/>
    </location>
</feature>
<gene>
    <name evidence="7" type="ORF">M378DRAFT_183092</name>
</gene>
<accession>A0A0C2TWB6</accession>
<dbReference type="STRING" id="946122.A0A0C2TWB6"/>
<evidence type="ECO:0000259" key="6">
    <source>
        <dbReference type="PROSITE" id="PS50103"/>
    </source>
</evidence>
<dbReference type="AlphaFoldDB" id="A0A0C2TWB6"/>